<sequence length="336" mass="37468">MLNTQEIRQAIVGWINNNPKAFQAALLSDKIFLSKYAQRITKVNGTYANVVALMGHVVQAYYSKTFTPFTDVTYKVKKMETFRQKVDFVLDPAEILGTIYADSFDEGKKPQDKSITKEMMVMVLAKILDDCDYLSVNGIFDPTKVGAAVPVFGASMDGLNQVLTDIVTTSQPYFIPGDAVTSNNILAQVTAFEKDIPTMAKPKVKQIFTSQEDAEEYQEAYDDAFGLRPSFDQSGATKTRFGKRELVGVPGLAKGTIYTTIDKNFLELVDVQENPAVITDVQVQDRIVKLLSEFSLGYNFAIDQYLFIHTADATKNLGLNDSAMNKLFYPNERKIS</sequence>
<accession>A0A172XXL8</accession>
<dbReference type="EMBL" id="CP015199">
    <property type="protein sequence ID" value="ANF51738.1"/>
    <property type="molecule type" value="Genomic_DNA"/>
</dbReference>
<dbReference type="STRING" id="1685010.A0O34_15035"/>
<organism evidence="1 2">
    <name type="scientific">Chryseobacterium glaciei</name>
    <dbReference type="NCBI Taxonomy" id="1685010"/>
    <lineage>
        <taxon>Bacteria</taxon>
        <taxon>Pseudomonadati</taxon>
        <taxon>Bacteroidota</taxon>
        <taxon>Flavobacteriia</taxon>
        <taxon>Flavobacteriales</taxon>
        <taxon>Weeksellaceae</taxon>
        <taxon>Chryseobacterium group</taxon>
        <taxon>Chryseobacterium</taxon>
    </lineage>
</organism>
<dbReference type="OrthoDB" id="1408849at2"/>
<evidence type="ECO:0000313" key="1">
    <source>
        <dbReference type="EMBL" id="ANF51738.1"/>
    </source>
</evidence>
<evidence type="ECO:0008006" key="3">
    <source>
        <dbReference type="Google" id="ProtNLM"/>
    </source>
</evidence>
<reference evidence="1 2" key="1">
    <citation type="submission" date="2016-04" db="EMBL/GenBank/DDBJ databases">
        <title>Complete Genome Sequence of Chryseobacterium sp. IHBB 10212.</title>
        <authorList>
            <person name="Pal M."/>
            <person name="Swarnkar M.K."/>
            <person name="Kaushal K."/>
            <person name="Chhibber S."/>
            <person name="Singh A.K."/>
            <person name="Gulati A."/>
        </authorList>
    </citation>
    <scope>NUCLEOTIDE SEQUENCE [LARGE SCALE GENOMIC DNA]</scope>
    <source>
        <strain evidence="1 2">IHBB 10212</strain>
    </source>
</reference>
<protein>
    <recommendedName>
        <fullName evidence="3">Capsid protein</fullName>
    </recommendedName>
</protein>
<dbReference type="Proteomes" id="UP000077824">
    <property type="component" value="Chromosome"/>
</dbReference>
<evidence type="ECO:0000313" key="2">
    <source>
        <dbReference type="Proteomes" id="UP000077824"/>
    </source>
</evidence>
<proteinExistence type="predicted"/>
<name>A0A172XXL8_9FLAO</name>
<keyword evidence="2" id="KW-1185">Reference proteome</keyword>
<dbReference type="RefSeq" id="WP_066756149.1">
    <property type="nucleotide sequence ID" value="NZ_CP015199.1"/>
</dbReference>
<dbReference type="KEGG" id="chh:A0O34_15035"/>
<gene>
    <name evidence="1" type="ORF">A0O34_15035</name>
</gene>
<dbReference type="AlphaFoldDB" id="A0A172XXL8"/>